<keyword evidence="5" id="KW-1185">Reference proteome</keyword>
<gene>
    <name evidence="4" type="ORF">EPUS_03884</name>
</gene>
<accession>U1GR39</accession>
<name>U1GR39_ENDPU</name>
<feature type="compositionally biased region" description="Basic and acidic residues" evidence="2">
    <location>
        <begin position="171"/>
        <end position="187"/>
    </location>
</feature>
<keyword evidence="1" id="KW-0539">Nucleus</keyword>
<dbReference type="GO" id="GO:0003677">
    <property type="term" value="F:DNA binding"/>
    <property type="evidence" value="ECO:0007669"/>
    <property type="project" value="InterPro"/>
</dbReference>
<protein>
    <recommendedName>
        <fullName evidence="3">Xylanolytic transcriptional activator regulatory domain-containing protein</fullName>
    </recommendedName>
</protein>
<sequence>MNPGVSYILLGMTVRMAFSLDLQIESHHFPPVEQYLRRHVWCAVAWQDSHFNISYDRPSSTTLLGSEISTLKTSRPGHRGYAGSMMWILKPTQELIKNRIFQLEAIMTTPWIVSCMEKVARIVADGEIHLPDRKHCFNQTQHLQRLGLKLHSSYITSALCRSALTSTRPCADRRSLHDRSTATRERASTQQGEITHADMSQEYLTSLKRVIKTYVELHSLCFLGARSWVEKTFFDTAELQSPPLDQKSSDLGARNRESKDGDRDMADTPYSARSITKLLKALGKLNAALATPANGLTPPYPGAYNQSGPLPSVDYSGRISGSRSDPSNGGGSYDPLGKGEIVVPGMMLPITPESATASSGDLNFGDIMARAGEFVQPALGE</sequence>
<feature type="region of interest" description="Disordered" evidence="2">
    <location>
        <begin position="240"/>
        <end position="269"/>
    </location>
</feature>
<dbReference type="GO" id="GO:0008270">
    <property type="term" value="F:zinc ion binding"/>
    <property type="evidence" value="ECO:0007669"/>
    <property type="project" value="InterPro"/>
</dbReference>
<dbReference type="eggNOG" id="ENOG502SIWN">
    <property type="taxonomic scope" value="Eukaryota"/>
</dbReference>
<dbReference type="EMBL" id="KE720876">
    <property type="protein sequence ID" value="ERF74446.1"/>
    <property type="molecule type" value="Genomic_DNA"/>
</dbReference>
<evidence type="ECO:0000259" key="3">
    <source>
        <dbReference type="SMART" id="SM00906"/>
    </source>
</evidence>
<organism evidence="4 5">
    <name type="scientific">Endocarpon pusillum (strain Z07020 / HMAS-L-300199)</name>
    <name type="common">Lichen-forming fungus</name>
    <dbReference type="NCBI Taxonomy" id="1263415"/>
    <lineage>
        <taxon>Eukaryota</taxon>
        <taxon>Fungi</taxon>
        <taxon>Dikarya</taxon>
        <taxon>Ascomycota</taxon>
        <taxon>Pezizomycotina</taxon>
        <taxon>Eurotiomycetes</taxon>
        <taxon>Chaetothyriomycetidae</taxon>
        <taxon>Verrucariales</taxon>
        <taxon>Verrucariaceae</taxon>
        <taxon>Endocarpon</taxon>
    </lineage>
</organism>
<evidence type="ECO:0000313" key="4">
    <source>
        <dbReference type="EMBL" id="ERF74446.1"/>
    </source>
</evidence>
<dbReference type="GO" id="GO:0016831">
    <property type="term" value="F:carboxy-lyase activity"/>
    <property type="evidence" value="ECO:0007669"/>
    <property type="project" value="TreeGrafter"/>
</dbReference>
<dbReference type="InterPro" id="IPR004507">
    <property type="entry name" value="UbiX-like"/>
</dbReference>
<proteinExistence type="predicted"/>
<feature type="region of interest" description="Disordered" evidence="2">
    <location>
        <begin position="171"/>
        <end position="194"/>
    </location>
</feature>
<dbReference type="CDD" id="cd12148">
    <property type="entry name" value="fungal_TF_MHR"/>
    <property type="match status" value="1"/>
</dbReference>
<dbReference type="InterPro" id="IPR007219">
    <property type="entry name" value="XnlR_reg_dom"/>
</dbReference>
<evidence type="ECO:0000256" key="1">
    <source>
        <dbReference type="ARBA" id="ARBA00023242"/>
    </source>
</evidence>
<dbReference type="AlphaFoldDB" id="U1GR39"/>
<reference evidence="5" key="1">
    <citation type="journal article" date="2014" name="BMC Genomics">
        <title>Genome characteristics reveal the impact of lichenization on lichen-forming fungus Endocarpon pusillum Hedwig (Verrucariales, Ascomycota).</title>
        <authorList>
            <person name="Wang Y.-Y."/>
            <person name="Liu B."/>
            <person name="Zhang X.-Y."/>
            <person name="Zhou Q.-M."/>
            <person name="Zhang T."/>
            <person name="Li H."/>
            <person name="Yu Y.-F."/>
            <person name="Zhang X.-L."/>
            <person name="Hao X.-Y."/>
            <person name="Wang M."/>
            <person name="Wang L."/>
            <person name="Wei J.-C."/>
        </authorList>
    </citation>
    <scope>NUCLEOTIDE SEQUENCE [LARGE SCALE GENOMIC DNA]</scope>
    <source>
        <strain evidence="5">Z07020 / HMAS-L-300199</strain>
    </source>
</reference>
<evidence type="ECO:0000313" key="5">
    <source>
        <dbReference type="Proteomes" id="UP000019373"/>
    </source>
</evidence>
<dbReference type="PANTHER" id="PTHR43374:SF1">
    <property type="entry name" value="FLAVIN PRENYLTRANSFERASE PAD1, MITOCHONDRIAL"/>
    <property type="match status" value="1"/>
</dbReference>
<dbReference type="Proteomes" id="UP000019373">
    <property type="component" value="Unassembled WGS sequence"/>
</dbReference>
<dbReference type="PANTHER" id="PTHR43374">
    <property type="entry name" value="FLAVIN PRENYLTRANSFERASE"/>
    <property type="match status" value="1"/>
</dbReference>
<evidence type="ECO:0000256" key="2">
    <source>
        <dbReference type="SAM" id="MobiDB-lite"/>
    </source>
</evidence>
<dbReference type="GeneID" id="19238919"/>
<feature type="compositionally biased region" description="Basic and acidic residues" evidence="2">
    <location>
        <begin position="253"/>
        <end position="266"/>
    </location>
</feature>
<dbReference type="OrthoDB" id="1747771at2759"/>
<feature type="region of interest" description="Disordered" evidence="2">
    <location>
        <begin position="300"/>
        <end position="337"/>
    </location>
</feature>
<dbReference type="GO" id="GO:0006351">
    <property type="term" value="P:DNA-templated transcription"/>
    <property type="evidence" value="ECO:0007669"/>
    <property type="project" value="InterPro"/>
</dbReference>
<dbReference type="SMART" id="SM00906">
    <property type="entry name" value="Fungal_trans"/>
    <property type="match status" value="1"/>
</dbReference>
<dbReference type="HOGENOM" id="CLU_725677_0_0_1"/>
<feature type="domain" description="Xylanolytic transcriptional activator regulatory" evidence="3">
    <location>
        <begin position="6"/>
        <end position="78"/>
    </location>
</feature>
<dbReference type="RefSeq" id="XP_007799830.1">
    <property type="nucleotide sequence ID" value="XM_007801639.1"/>
</dbReference>